<feature type="domain" description="GST N-terminal" evidence="1">
    <location>
        <begin position="1"/>
        <end position="80"/>
    </location>
</feature>
<evidence type="ECO:0000313" key="4">
    <source>
        <dbReference type="Proteomes" id="UP001209535"/>
    </source>
</evidence>
<proteinExistence type="predicted"/>
<reference evidence="3 4" key="1">
    <citation type="submission" date="2022-10" db="EMBL/GenBank/DDBJ databases">
        <title>Defluviimonas sp. nov., isolated from ocean surface sediments.</title>
        <authorList>
            <person name="He W."/>
            <person name="Wang L."/>
            <person name="Zhang D.-F."/>
        </authorList>
    </citation>
    <scope>NUCLEOTIDE SEQUENCE [LARGE SCALE GENOMIC DNA]</scope>
    <source>
        <strain evidence="3 4">WL0024</strain>
    </source>
</reference>
<dbReference type="InterPro" id="IPR010987">
    <property type="entry name" value="Glutathione-S-Trfase_C-like"/>
</dbReference>
<evidence type="ECO:0000259" key="1">
    <source>
        <dbReference type="PROSITE" id="PS50404"/>
    </source>
</evidence>
<dbReference type="PROSITE" id="PS50404">
    <property type="entry name" value="GST_NTER"/>
    <property type="match status" value="1"/>
</dbReference>
<dbReference type="Gene3D" id="3.40.30.10">
    <property type="entry name" value="Glutaredoxin"/>
    <property type="match status" value="1"/>
</dbReference>
<dbReference type="InterPro" id="IPR036282">
    <property type="entry name" value="Glutathione-S-Trfase_C_sf"/>
</dbReference>
<dbReference type="Proteomes" id="UP001209535">
    <property type="component" value="Unassembled WGS sequence"/>
</dbReference>
<keyword evidence="4" id="KW-1185">Reference proteome</keyword>
<name>A0ABT2X153_9RHOB</name>
<dbReference type="SUPFAM" id="SSF52833">
    <property type="entry name" value="Thioredoxin-like"/>
    <property type="match status" value="1"/>
</dbReference>
<dbReference type="PANTHER" id="PTHR44051:SF8">
    <property type="entry name" value="GLUTATHIONE S-TRANSFERASE GSTA"/>
    <property type="match status" value="1"/>
</dbReference>
<dbReference type="PROSITE" id="PS50405">
    <property type="entry name" value="GST_CTER"/>
    <property type="match status" value="1"/>
</dbReference>
<accession>A0ABT2X153</accession>
<evidence type="ECO:0000259" key="2">
    <source>
        <dbReference type="PROSITE" id="PS50405"/>
    </source>
</evidence>
<comment type="caution">
    <text evidence="3">The sequence shown here is derived from an EMBL/GenBank/DDBJ whole genome shotgun (WGS) entry which is preliminary data.</text>
</comment>
<dbReference type="InterPro" id="IPR004045">
    <property type="entry name" value="Glutathione_S-Trfase_N"/>
</dbReference>
<dbReference type="Gene3D" id="1.20.1050.10">
    <property type="match status" value="1"/>
</dbReference>
<dbReference type="CDD" id="cd03057">
    <property type="entry name" value="GST_N_Beta"/>
    <property type="match status" value="1"/>
</dbReference>
<evidence type="ECO:0000313" key="3">
    <source>
        <dbReference type="EMBL" id="MCU9847668.1"/>
    </source>
</evidence>
<dbReference type="RefSeq" id="WP_263334388.1">
    <property type="nucleotide sequence ID" value="NZ_JAOVQO010000005.1"/>
</dbReference>
<gene>
    <name evidence="3" type="ORF">OEZ60_06575</name>
</gene>
<dbReference type="PANTHER" id="PTHR44051">
    <property type="entry name" value="GLUTATHIONE S-TRANSFERASE-RELATED"/>
    <property type="match status" value="1"/>
</dbReference>
<dbReference type="Pfam" id="PF13409">
    <property type="entry name" value="GST_N_2"/>
    <property type="match status" value="1"/>
</dbReference>
<protein>
    <submittedName>
        <fullName evidence="3">Glutathione S-transferase family protein</fullName>
    </submittedName>
</protein>
<organism evidence="3 4">
    <name type="scientific">Albidovulum salinarum</name>
    <dbReference type="NCBI Taxonomy" id="2984153"/>
    <lineage>
        <taxon>Bacteria</taxon>
        <taxon>Pseudomonadati</taxon>
        <taxon>Pseudomonadota</taxon>
        <taxon>Alphaproteobacteria</taxon>
        <taxon>Rhodobacterales</taxon>
        <taxon>Paracoccaceae</taxon>
        <taxon>Albidovulum</taxon>
    </lineage>
</organism>
<dbReference type="InterPro" id="IPR036249">
    <property type="entry name" value="Thioredoxin-like_sf"/>
</dbReference>
<dbReference type="EMBL" id="JAOVQO010000005">
    <property type="protein sequence ID" value="MCU9847668.1"/>
    <property type="molecule type" value="Genomic_DNA"/>
</dbReference>
<feature type="domain" description="GST C-terminal" evidence="2">
    <location>
        <begin position="84"/>
        <end position="216"/>
    </location>
</feature>
<sequence length="230" mass="24733">MYILHYAPDNASLIVRLALEELGQPFETRLVDRGVRAQDGAAYRRLHPNGLIPALETPDGPIFETGAILLWLSERHGAMAPQPGAPDRAAFLKWLFFTSNTLHADIRLHFYPESHAGAPDCVAAFAAATRARIAGHLALAEALAAGRPAWLRPETPSVLGLYLCGLLRWLALYPRGGTGWYNLTAFPALHALARGLETRPAARKAALAEGLGETVFSNPSLACPPEGSAT</sequence>
<dbReference type="SUPFAM" id="SSF47616">
    <property type="entry name" value="GST C-terminal domain-like"/>
    <property type="match status" value="1"/>
</dbReference>